<evidence type="ECO:0000256" key="1">
    <source>
        <dbReference type="ARBA" id="ARBA00005446"/>
    </source>
</evidence>
<dbReference type="SMART" id="SM00490">
    <property type="entry name" value="HELICc"/>
    <property type="match status" value="1"/>
</dbReference>
<dbReference type="GO" id="GO:0009378">
    <property type="term" value="F:four-way junction helicase activity"/>
    <property type="evidence" value="ECO:0007669"/>
    <property type="project" value="TreeGrafter"/>
</dbReference>
<name>A0AA89C2G1_PINIB</name>
<dbReference type="GO" id="GO:0003677">
    <property type="term" value="F:DNA binding"/>
    <property type="evidence" value="ECO:0007669"/>
    <property type="project" value="UniProtKB-KW"/>
</dbReference>
<evidence type="ECO:0000313" key="14">
    <source>
        <dbReference type="EMBL" id="KAK3098682.1"/>
    </source>
</evidence>
<dbReference type="InterPro" id="IPR014001">
    <property type="entry name" value="Helicase_ATP-bd"/>
</dbReference>
<dbReference type="PANTHER" id="PTHR13710">
    <property type="entry name" value="DNA HELICASE RECQ FAMILY MEMBER"/>
    <property type="match status" value="1"/>
</dbReference>
<dbReference type="Pfam" id="PF00270">
    <property type="entry name" value="DEAD"/>
    <property type="match status" value="1"/>
</dbReference>
<comment type="similarity">
    <text evidence="1">Belongs to the helicase family. RecQ subfamily.</text>
</comment>
<dbReference type="NCBIfam" id="TIGR00614">
    <property type="entry name" value="recQ_fam"/>
    <property type="match status" value="1"/>
</dbReference>
<evidence type="ECO:0000256" key="9">
    <source>
        <dbReference type="ARBA" id="ARBA00034617"/>
    </source>
</evidence>
<evidence type="ECO:0000256" key="7">
    <source>
        <dbReference type="ARBA" id="ARBA00023235"/>
    </source>
</evidence>
<keyword evidence="3" id="KW-0378">Hydrolase</keyword>
<dbReference type="CDD" id="cd17920">
    <property type="entry name" value="DEXHc_RecQ"/>
    <property type="match status" value="1"/>
</dbReference>
<dbReference type="GO" id="GO:0005634">
    <property type="term" value="C:nucleus"/>
    <property type="evidence" value="ECO:0007669"/>
    <property type="project" value="TreeGrafter"/>
</dbReference>
<dbReference type="PROSITE" id="PS51194">
    <property type="entry name" value="HELICASE_CTER"/>
    <property type="match status" value="1"/>
</dbReference>
<dbReference type="InterPro" id="IPR027417">
    <property type="entry name" value="P-loop_NTPase"/>
</dbReference>
<proteinExistence type="inferred from homology"/>
<keyword evidence="8" id="KW-0539">Nucleus</keyword>
<evidence type="ECO:0000256" key="11">
    <source>
        <dbReference type="ARBA" id="ARBA00044542"/>
    </source>
</evidence>
<evidence type="ECO:0000256" key="4">
    <source>
        <dbReference type="ARBA" id="ARBA00022806"/>
    </source>
</evidence>
<gene>
    <name evidence="14" type="ORF">FSP39_021935</name>
</gene>
<dbReference type="SMART" id="SM00487">
    <property type="entry name" value="DEXDc"/>
    <property type="match status" value="1"/>
</dbReference>
<evidence type="ECO:0000256" key="5">
    <source>
        <dbReference type="ARBA" id="ARBA00022840"/>
    </source>
</evidence>
<evidence type="ECO:0000259" key="12">
    <source>
        <dbReference type="PROSITE" id="PS51192"/>
    </source>
</evidence>
<dbReference type="GO" id="GO:0005694">
    <property type="term" value="C:chromosome"/>
    <property type="evidence" value="ECO:0007669"/>
    <property type="project" value="TreeGrafter"/>
</dbReference>
<dbReference type="SUPFAM" id="SSF52540">
    <property type="entry name" value="P-loop containing nucleoside triphosphate hydrolases"/>
    <property type="match status" value="1"/>
</dbReference>
<evidence type="ECO:0000259" key="13">
    <source>
        <dbReference type="PROSITE" id="PS51194"/>
    </source>
</evidence>
<keyword evidence="7" id="KW-0413">Isomerase</keyword>
<comment type="caution">
    <text evidence="14">The sequence shown here is derived from an EMBL/GenBank/DDBJ whole genome shotgun (WGS) entry which is preliminary data.</text>
</comment>
<keyword evidence="6" id="KW-0238">DNA-binding</keyword>
<feature type="domain" description="Helicase C-terminal" evidence="13">
    <location>
        <begin position="283"/>
        <end position="462"/>
    </location>
</feature>
<keyword evidence="5" id="KW-0067">ATP-binding</keyword>
<dbReference type="Pfam" id="PF00271">
    <property type="entry name" value="Helicase_C"/>
    <property type="match status" value="1"/>
</dbReference>
<organism evidence="14 15">
    <name type="scientific">Pinctada imbricata</name>
    <name type="common">Atlantic pearl-oyster</name>
    <name type="synonym">Pinctada martensii</name>
    <dbReference type="NCBI Taxonomy" id="66713"/>
    <lineage>
        <taxon>Eukaryota</taxon>
        <taxon>Metazoa</taxon>
        <taxon>Spiralia</taxon>
        <taxon>Lophotrochozoa</taxon>
        <taxon>Mollusca</taxon>
        <taxon>Bivalvia</taxon>
        <taxon>Autobranchia</taxon>
        <taxon>Pteriomorphia</taxon>
        <taxon>Pterioida</taxon>
        <taxon>Pterioidea</taxon>
        <taxon>Pteriidae</taxon>
        <taxon>Pinctada</taxon>
    </lineage>
</organism>
<dbReference type="GO" id="GO:0043138">
    <property type="term" value="F:3'-5' DNA helicase activity"/>
    <property type="evidence" value="ECO:0007669"/>
    <property type="project" value="UniProtKB-EC"/>
</dbReference>
<dbReference type="InterPro" id="IPR001650">
    <property type="entry name" value="Helicase_C-like"/>
</dbReference>
<dbReference type="Proteomes" id="UP001186944">
    <property type="component" value="Unassembled WGS sequence"/>
</dbReference>
<evidence type="ECO:0000256" key="3">
    <source>
        <dbReference type="ARBA" id="ARBA00022801"/>
    </source>
</evidence>
<evidence type="ECO:0000256" key="6">
    <source>
        <dbReference type="ARBA" id="ARBA00023125"/>
    </source>
</evidence>
<dbReference type="GO" id="GO:0005524">
    <property type="term" value="F:ATP binding"/>
    <property type="evidence" value="ECO:0007669"/>
    <property type="project" value="UniProtKB-KW"/>
</dbReference>
<dbReference type="GO" id="GO:0005737">
    <property type="term" value="C:cytoplasm"/>
    <property type="evidence" value="ECO:0007669"/>
    <property type="project" value="TreeGrafter"/>
</dbReference>
<accession>A0AA89C2G1</accession>
<keyword evidence="2" id="KW-0547">Nucleotide-binding</keyword>
<dbReference type="PROSITE" id="PS51192">
    <property type="entry name" value="HELICASE_ATP_BIND_1"/>
    <property type="match status" value="1"/>
</dbReference>
<dbReference type="EMBL" id="VSWD01000007">
    <property type="protein sequence ID" value="KAK3098682.1"/>
    <property type="molecule type" value="Genomic_DNA"/>
</dbReference>
<dbReference type="AlphaFoldDB" id="A0AA89C2G1"/>
<dbReference type="GO" id="GO:0016787">
    <property type="term" value="F:hydrolase activity"/>
    <property type="evidence" value="ECO:0007669"/>
    <property type="project" value="UniProtKB-KW"/>
</dbReference>
<protein>
    <recommendedName>
        <fullName evidence="10">DNA 3'-5' helicase</fullName>
        <ecNumber evidence="10">5.6.2.4</ecNumber>
    </recommendedName>
    <alternativeName>
        <fullName evidence="11">DNA 3'-5' helicase BLM</fullName>
    </alternativeName>
</protein>
<keyword evidence="15" id="KW-1185">Reference proteome</keyword>
<dbReference type="InterPro" id="IPR004589">
    <property type="entry name" value="DNA_helicase_ATP-dep_RecQ"/>
</dbReference>
<keyword evidence="4" id="KW-0347">Helicase</keyword>
<dbReference type="Gene3D" id="3.40.50.300">
    <property type="entry name" value="P-loop containing nucleotide triphosphate hydrolases"/>
    <property type="match status" value="2"/>
</dbReference>
<feature type="domain" description="Helicase ATP-binding" evidence="12">
    <location>
        <begin position="84"/>
        <end position="262"/>
    </location>
</feature>
<evidence type="ECO:0000256" key="8">
    <source>
        <dbReference type="ARBA" id="ARBA00023242"/>
    </source>
</evidence>
<dbReference type="GO" id="GO:0000724">
    <property type="term" value="P:double-strand break repair via homologous recombination"/>
    <property type="evidence" value="ECO:0007669"/>
    <property type="project" value="TreeGrafter"/>
</dbReference>
<sequence>MMLQDPRFGNFKKFCSLNHPDALLRLLRYRLDAYCTKKIYQDFDKCADWLLKSVMSAPMRDIVRGAIDSLNLSFPLKDKQLECINHLLNKKDVLAVLPTGYGKSIIYSVLPQLWKYTEKRCTTQTCIVLVISPLVSLMKDQVSSLRRLDIDSVYLGDSHREERMKMIRNGEIPLLLMSPESLFSGDWRDIILTQPYQEHLHTIVIDECHCVEQWGTEFRTDYSRLSELRSLIPNANMLALTATATPNNRKKITEMLCMLKFEEVITSCDRPNIKHVCIKSPSDIKDCFLWLCNDLKNLKEKTPKVVIYCRNIKSCGLIYEFLMGEIGVENSYIGTCSSSNCLYAMYHHSTTEKIKTMIVDSFCKVDSTLRIVIATTAFGMGVNVPNINIIVHWGAPHNIQGYMQQSGRAGRDGTQSLSIIYYHPSDISTVATDTQTREFCLLQSCRRKFLIQQFTPEAQSSYSVLGSCLCCDNCKPTCRCGACLLDPPAIIEFDESLTKFAQLFDETIMREVHDQQRTEIKDELLHLRTKLVGNSCASLLNVGMITGLSDKVINDIVTNVHYIFSIDDIMSQYVFERKTAGEVFDIIDNVLSD</sequence>
<dbReference type="PANTHER" id="PTHR13710:SF153">
    <property type="entry name" value="RECQ-LIKE DNA HELICASE BLM"/>
    <property type="match status" value="1"/>
</dbReference>
<evidence type="ECO:0000256" key="2">
    <source>
        <dbReference type="ARBA" id="ARBA00022741"/>
    </source>
</evidence>
<evidence type="ECO:0000313" key="15">
    <source>
        <dbReference type="Proteomes" id="UP001186944"/>
    </source>
</evidence>
<evidence type="ECO:0000256" key="10">
    <source>
        <dbReference type="ARBA" id="ARBA00034808"/>
    </source>
</evidence>
<reference evidence="14" key="1">
    <citation type="submission" date="2019-08" db="EMBL/GenBank/DDBJ databases">
        <title>The improved chromosome-level genome for the pearl oyster Pinctada fucata martensii using PacBio sequencing and Hi-C.</title>
        <authorList>
            <person name="Zheng Z."/>
        </authorList>
    </citation>
    <scope>NUCLEOTIDE SEQUENCE</scope>
    <source>
        <strain evidence="14">ZZ-2019</strain>
        <tissue evidence="14">Adductor muscle</tissue>
    </source>
</reference>
<comment type="catalytic activity">
    <reaction evidence="9">
        <text>Couples ATP hydrolysis with the unwinding of duplex DNA by translocating in the 3'-5' direction.</text>
        <dbReference type="EC" id="5.6.2.4"/>
    </reaction>
</comment>
<dbReference type="EC" id="5.6.2.4" evidence="10"/>
<dbReference type="InterPro" id="IPR011545">
    <property type="entry name" value="DEAD/DEAH_box_helicase_dom"/>
</dbReference>